<dbReference type="OrthoDB" id="6637947at2"/>
<reference evidence="9 10" key="2">
    <citation type="submission" date="2019-05" db="EMBL/GenBank/DDBJ databases">
        <title>Glycomyces buryatensis sp. nov.</title>
        <authorList>
            <person name="Nikitina E."/>
        </authorList>
    </citation>
    <scope>NUCLEOTIDE SEQUENCE [LARGE SCALE GENOMIC DNA]</scope>
    <source>
        <strain evidence="9 10">18</strain>
    </source>
</reference>
<comment type="similarity">
    <text evidence="7">Belongs to the binding-protein-dependent transport system permease family.</text>
</comment>
<evidence type="ECO:0000313" key="10">
    <source>
        <dbReference type="Proteomes" id="UP000308760"/>
    </source>
</evidence>
<dbReference type="Pfam" id="PF00528">
    <property type="entry name" value="BPD_transp_1"/>
    <property type="match status" value="1"/>
</dbReference>
<evidence type="ECO:0000259" key="8">
    <source>
        <dbReference type="PROSITE" id="PS50928"/>
    </source>
</evidence>
<keyword evidence="10" id="KW-1185">Reference proteome</keyword>
<dbReference type="SUPFAM" id="SSF161098">
    <property type="entry name" value="MetI-like"/>
    <property type="match status" value="1"/>
</dbReference>
<name>A0A4S8QHA0_9ACTN</name>
<dbReference type="InterPro" id="IPR050366">
    <property type="entry name" value="BP-dependent_transpt_permease"/>
</dbReference>
<feature type="transmembrane region" description="Helical" evidence="7">
    <location>
        <begin position="219"/>
        <end position="252"/>
    </location>
</feature>
<feature type="transmembrane region" description="Helical" evidence="7">
    <location>
        <begin position="32"/>
        <end position="52"/>
    </location>
</feature>
<keyword evidence="5 7" id="KW-1133">Transmembrane helix</keyword>
<evidence type="ECO:0000256" key="4">
    <source>
        <dbReference type="ARBA" id="ARBA00022692"/>
    </source>
</evidence>
<protein>
    <submittedName>
        <fullName evidence="9">ABC transporter permease</fullName>
    </submittedName>
</protein>
<evidence type="ECO:0000256" key="5">
    <source>
        <dbReference type="ARBA" id="ARBA00022989"/>
    </source>
</evidence>
<dbReference type="EMBL" id="STGY01000021">
    <property type="protein sequence ID" value="THV42592.1"/>
    <property type="molecule type" value="Genomic_DNA"/>
</dbReference>
<feature type="transmembrane region" description="Helical" evidence="7">
    <location>
        <begin position="136"/>
        <end position="155"/>
    </location>
</feature>
<sequence>MSELTAPLPEPDAAQASLWKDAFRTMRKRPDVIIATVILLFVFTMAAFPSLFTDKDPARCIGRDARQRPDTWFFGDHPLGTDGFGCDFASTIVHGTRPTIVLALSVIIFSVIIGLLLGLLAGYYGGWLDTIISRALDVFIVVPMLLGAILLLSLFRERGSGGNLIETVAPAAIALSLFGWMEFCRYVRAATMETKNLDYVVAAKCLGARDRRIMFRHILPNAIVPVTAVVPTSIGAIIVTEAALAVLGIGVQPPATSWGVLLSKGTEWAGGGYIYLFGIPLALLIMTVFAFATFGDALRDALDPKMR</sequence>
<proteinExistence type="inferred from homology"/>
<evidence type="ECO:0000313" key="9">
    <source>
        <dbReference type="EMBL" id="THV42592.1"/>
    </source>
</evidence>
<evidence type="ECO:0000256" key="2">
    <source>
        <dbReference type="ARBA" id="ARBA00022448"/>
    </source>
</evidence>
<evidence type="ECO:0000256" key="6">
    <source>
        <dbReference type="ARBA" id="ARBA00023136"/>
    </source>
</evidence>
<keyword evidence="4 7" id="KW-0812">Transmembrane</keyword>
<feature type="domain" description="ABC transmembrane type-1" evidence="8">
    <location>
        <begin position="96"/>
        <end position="292"/>
    </location>
</feature>
<dbReference type="RefSeq" id="WP_136533504.1">
    <property type="nucleotide sequence ID" value="NZ_STGY01000021.1"/>
</dbReference>
<comment type="caution">
    <text evidence="9">The sequence shown here is derived from an EMBL/GenBank/DDBJ whole genome shotgun (WGS) entry which is preliminary data.</text>
</comment>
<dbReference type="PROSITE" id="PS50928">
    <property type="entry name" value="ABC_TM1"/>
    <property type="match status" value="1"/>
</dbReference>
<dbReference type="PANTHER" id="PTHR43386">
    <property type="entry name" value="OLIGOPEPTIDE TRANSPORT SYSTEM PERMEASE PROTEIN APPC"/>
    <property type="match status" value="1"/>
</dbReference>
<gene>
    <name evidence="9" type="ORF">FAB82_05315</name>
</gene>
<comment type="subcellular location">
    <subcellularLocation>
        <location evidence="1 7">Cell membrane</location>
        <topology evidence="1 7">Multi-pass membrane protein</topology>
    </subcellularLocation>
</comment>
<keyword evidence="2 7" id="KW-0813">Transport</keyword>
<dbReference type="GO" id="GO:0055085">
    <property type="term" value="P:transmembrane transport"/>
    <property type="evidence" value="ECO:0007669"/>
    <property type="project" value="InterPro"/>
</dbReference>
<feature type="transmembrane region" description="Helical" evidence="7">
    <location>
        <begin position="272"/>
        <end position="298"/>
    </location>
</feature>
<evidence type="ECO:0000256" key="7">
    <source>
        <dbReference type="RuleBase" id="RU363032"/>
    </source>
</evidence>
<dbReference type="InterPro" id="IPR035906">
    <property type="entry name" value="MetI-like_sf"/>
</dbReference>
<reference evidence="10" key="1">
    <citation type="submission" date="2019-04" db="EMBL/GenBank/DDBJ databases">
        <title>Nocardioides xinjiangensis sp. nov.</title>
        <authorList>
            <person name="Liu S."/>
        </authorList>
    </citation>
    <scope>NUCLEOTIDE SEQUENCE [LARGE SCALE GENOMIC DNA]</scope>
    <source>
        <strain evidence="10">18</strain>
    </source>
</reference>
<dbReference type="GO" id="GO:0005886">
    <property type="term" value="C:plasma membrane"/>
    <property type="evidence" value="ECO:0007669"/>
    <property type="project" value="UniProtKB-SubCell"/>
</dbReference>
<feature type="transmembrane region" description="Helical" evidence="7">
    <location>
        <begin position="100"/>
        <end position="124"/>
    </location>
</feature>
<dbReference type="CDD" id="cd06261">
    <property type="entry name" value="TM_PBP2"/>
    <property type="match status" value="1"/>
</dbReference>
<dbReference type="InterPro" id="IPR000515">
    <property type="entry name" value="MetI-like"/>
</dbReference>
<keyword evidence="6 7" id="KW-0472">Membrane</keyword>
<dbReference type="Proteomes" id="UP000308760">
    <property type="component" value="Unassembled WGS sequence"/>
</dbReference>
<dbReference type="Gene3D" id="1.10.3720.10">
    <property type="entry name" value="MetI-like"/>
    <property type="match status" value="1"/>
</dbReference>
<evidence type="ECO:0000256" key="1">
    <source>
        <dbReference type="ARBA" id="ARBA00004651"/>
    </source>
</evidence>
<organism evidence="9 10">
    <name type="scientific">Glycomyces buryatensis</name>
    <dbReference type="NCBI Taxonomy" id="2570927"/>
    <lineage>
        <taxon>Bacteria</taxon>
        <taxon>Bacillati</taxon>
        <taxon>Actinomycetota</taxon>
        <taxon>Actinomycetes</taxon>
        <taxon>Glycomycetales</taxon>
        <taxon>Glycomycetaceae</taxon>
        <taxon>Glycomyces</taxon>
    </lineage>
</organism>
<accession>A0A4S8QHA0</accession>
<evidence type="ECO:0000256" key="3">
    <source>
        <dbReference type="ARBA" id="ARBA00022475"/>
    </source>
</evidence>
<dbReference type="PANTHER" id="PTHR43386:SF6">
    <property type="entry name" value="ABC TRANSPORTER PERMEASE PROTEIN"/>
    <property type="match status" value="1"/>
</dbReference>
<dbReference type="AlphaFoldDB" id="A0A4S8QHA0"/>
<keyword evidence="3" id="KW-1003">Cell membrane</keyword>